<evidence type="ECO:0000256" key="5">
    <source>
        <dbReference type="ARBA" id="ARBA00022777"/>
    </source>
</evidence>
<dbReference type="GO" id="GO:0005524">
    <property type="term" value="F:ATP binding"/>
    <property type="evidence" value="ECO:0007669"/>
    <property type="project" value="UniProtKB-KW"/>
</dbReference>
<feature type="region of interest" description="Disordered" evidence="8">
    <location>
        <begin position="258"/>
        <end position="279"/>
    </location>
</feature>
<evidence type="ECO:0000256" key="3">
    <source>
        <dbReference type="ARBA" id="ARBA00022679"/>
    </source>
</evidence>
<dbReference type="Pfam" id="PF22931">
    <property type="entry name" value="SAM_TNK"/>
    <property type="match status" value="1"/>
</dbReference>
<evidence type="ECO:0000259" key="9">
    <source>
        <dbReference type="Pfam" id="PF22931"/>
    </source>
</evidence>
<reference evidence="10 11" key="1">
    <citation type="journal article" date="2015" name="Genome Biol. Evol.">
        <title>Comparative Genomics of a Bacterivorous Green Alga Reveals Evolutionary Causalities and Consequences of Phago-Mixotrophic Mode of Nutrition.</title>
        <authorList>
            <person name="Burns J.A."/>
            <person name="Paasch A."/>
            <person name="Narechania A."/>
            <person name="Kim E."/>
        </authorList>
    </citation>
    <scope>NUCLEOTIDE SEQUENCE [LARGE SCALE GENOMIC DNA]</scope>
    <source>
        <strain evidence="10 11">PLY_AMNH</strain>
    </source>
</reference>
<dbReference type="InterPro" id="IPR055175">
    <property type="entry name" value="ACK/TNK-like_SAM"/>
</dbReference>
<dbReference type="Proteomes" id="UP001190700">
    <property type="component" value="Unassembled WGS sequence"/>
</dbReference>
<proteinExistence type="predicted"/>
<evidence type="ECO:0000313" key="10">
    <source>
        <dbReference type="EMBL" id="KAK3233440.1"/>
    </source>
</evidence>
<keyword evidence="4" id="KW-0547">Nucleotide-binding</keyword>
<evidence type="ECO:0000313" key="11">
    <source>
        <dbReference type="Proteomes" id="UP001190700"/>
    </source>
</evidence>
<feature type="region of interest" description="Disordered" evidence="8">
    <location>
        <begin position="78"/>
        <end position="171"/>
    </location>
</feature>
<dbReference type="EMBL" id="LGRX02035713">
    <property type="protein sequence ID" value="KAK3233440.1"/>
    <property type="molecule type" value="Genomic_DNA"/>
</dbReference>
<evidence type="ECO:0000256" key="1">
    <source>
        <dbReference type="ARBA" id="ARBA00011903"/>
    </source>
</evidence>
<evidence type="ECO:0000256" key="4">
    <source>
        <dbReference type="ARBA" id="ARBA00022741"/>
    </source>
</evidence>
<comment type="caution">
    <text evidence="10">The sequence shown here is derived from an EMBL/GenBank/DDBJ whole genome shotgun (WGS) entry which is preliminary data.</text>
</comment>
<accession>A0AAE0ENY1</accession>
<name>A0AAE0ENY1_9CHLO</name>
<keyword evidence="7" id="KW-0829">Tyrosine-protein kinase</keyword>
<dbReference type="EC" id="2.7.10.2" evidence="1"/>
<sequence length="398" mass="42875">MSTTIEEQDLDKLKKFVSAANLEQFFSAFRTTCGVNNIRGLTRLNDQELTAIGLRELHKRRLAAALRDLRGPVTVAAAASSTTVTRKGPQPTLRGEPPNLSAARATAPALDRPGSQAQSKARGECNLRPGSQAQSKARDMSLPASAVSSVIPGGHELRSEVPPPRSDLAERPGMNMWVQGGRNSEAVRSAQAARADVEKVLTTLPGGRAAPRKPEDTMDLSKVSSGTVSLQRTPAPPPHQPFGFEDSNLEEDHVLLQQVNPSGRGPPGEPPGSPLHDRSFENIESVNDISVSAGEALLEQRAAVGGLLGGEQHMGGPGSQRQRRGQSVWQGASQPCEGAERRKAVTWGGRLQHEVGQMRQLHHEDVYAGVDEMVQNASRQLFYPTPPRGRRLLLSRKT</sequence>
<evidence type="ECO:0000256" key="8">
    <source>
        <dbReference type="SAM" id="MobiDB-lite"/>
    </source>
</evidence>
<keyword evidence="5" id="KW-0418">Kinase</keyword>
<evidence type="ECO:0000256" key="2">
    <source>
        <dbReference type="ARBA" id="ARBA00022443"/>
    </source>
</evidence>
<feature type="compositionally biased region" description="Polar residues" evidence="8">
    <location>
        <begin position="222"/>
        <end position="232"/>
    </location>
</feature>
<protein>
    <recommendedName>
        <fullName evidence="1">non-specific protein-tyrosine kinase</fullName>
        <ecNumber evidence="1">2.7.10.2</ecNumber>
    </recommendedName>
</protein>
<dbReference type="AlphaFoldDB" id="A0AAE0ENY1"/>
<organism evidence="10 11">
    <name type="scientific">Cymbomonas tetramitiformis</name>
    <dbReference type="NCBI Taxonomy" id="36881"/>
    <lineage>
        <taxon>Eukaryota</taxon>
        <taxon>Viridiplantae</taxon>
        <taxon>Chlorophyta</taxon>
        <taxon>Pyramimonadophyceae</taxon>
        <taxon>Pyramimonadales</taxon>
        <taxon>Pyramimonadaceae</taxon>
        <taxon>Cymbomonas</taxon>
    </lineage>
</organism>
<feature type="domain" description="ACK/TNK-like SAM" evidence="9">
    <location>
        <begin position="13"/>
        <end position="66"/>
    </location>
</feature>
<keyword evidence="3" id="KW-0808">Transferase</keyword>
<keyword evidence="2" id="KW-0728">SH3 domain</keyword>
<keyword evidence="11" id="KW-1185">Reference proteome</keyword>
<evidence type="ECO:0000256" key="7">
    <source>
        <dbReference type="ARBA" id="ARBA00023137"/>
    </source>
</evidence>
<evidence type="ECO:0000256" key="6">
    <source>
        <dbReference type="ARBA" id="ARBA00022840"/>
    </source>
</evidence>
<feature type="compositionally biased region" description="Gly residues" evidence="8">
    <location>
        <begin position="308"/>
        <end position="318"/>
    </location>
</feature>
<keyword evidence="6" id="KW-0067">ATP-binding</keyword>
<dbReference type="GO" id="GO:0004715">
    <property type="term" value="F:non-membrane spanning protein tyrosine kinase activity"/>
    <property type="evidence" value="ECO:0007669"/>
    <property type="project" value="UniProtKB-EC"/>
</dbReference>
<gene>
    <name evidence="10" type="ORF">CYMTET_56269</name>
</gene>
<feature type="region of interest" description="Disordered" evidence="8">
    <location>
        <begin position="205"/>
        <end position="246"/>
    </location>
</feature>
<feature type="region of interest" description="Disordered" evidence="8">
    <location>
        <begin position="308"/>
        <end position="341"/>
    </location>
</feature>